<evidence type="ECO:0000259" key="4">
    <source>
        <dbReference type="PROSITE" id="PS50206"/>
    </source>
</evidence>
<accession>A0A2G5C894</accession>
<dbReference type="InterPro" id="IPR001763">
    <property type="entry name" value="Rhodanese-like_dom"/>
</dbReference>
<dbReference type="PROSITE" id="PS50005">
    <property type="entry name" value="TPR"/>
    <property type="match status" value="4"/>
</dbReference>
<feature type="repeat" description="TPR" evidence="3">
    <location>
        <begin position="13"/>
        <end position="46"/>
    </location>
</feature>
<keyword evidence="2 3" id="KW-0802">TPR repeat</keyword>
<dbReference type="SMART" id="SM00028">
    <property type="entry name" value="TPR"/>
    <property type="match status" value="7"/>
</dbReference>
<dbReference type="Proteomes" id="UP000230069">
    <property type="component" value="Unassembled WGS sequence"/>
</dbReference>
<dbReference type="SUPFAM" id="SSF48452">
    <property type="entry name" value="TPR-like"/>
    <property type="match status" value="2"/>
</dbReference>
<dbReference type="InterPro" id="IPR019734">
    <property type="entry name" value="TPR_rpt"/>
</dbReference>
<dbReference type="InterPro" id="IPR011990">
    <property type="entry name" value="TPR-like_helical_dom_sf"/>
</dbReference>
<dbReference type="OrthoDB" id="421075at2759"/>
<gene>
    <name evidence="5" type="ORF">AQUCO_07700023v1</name>
</gene>
<proteinExistence type="predicted"/>
<dbReference type="GO" id="GO:0006401">
    <property type="term" value="P:RNA catabolic process"/>
    <property type="evidence" value="ECO:0007669"/>
    <property type="project" value="InterPro"/>
</dbReference>
<dbReference type="Pfam" id="PF13432">
    <property type="entry name" value="TPR_16"/>
    <property type="match status" value="1"/>
</dbReference>
<evidence type="ECO:0000256" key="3">
    <source>
        <dbReference type="PROSITE-ProRule" id="PRU00339"/>
    </source>
</evidence>
<protein>
    <recommendedName>
        <fullName evidence="4">Rhodanese domain-containing protein</fullName>
    </recommendedName>
</protein>
<reference evidence="5 6" key="1">
    <citation type="submission" date="2017-09" db="EMBL/GenBank/DDBJ databases">
        <title>WGS assembly of Aquilegia coerulea Goldsmith.</title>
        <authorList>
            <person name="Hodges S."/>
            <person name="Kramer E."/>
            <person name="Nordborg M."/>
            <person name="Tomkins J."/>
            <person name="Borevitz J."/>
            <person name="Derieg N."/>
            <person name="Yan J."/>
            <person name="Mihaltcheva S."/>
            <person name="Hayes R.D."/>
            <person name="Rokhsar D."/>
        </authorList>
    </citation>
    <scope>NUCLEOTIDE SEQUENCE [LARGE SCALE GENOMIC DNA]</scope>
    <source>
        <strain evidence="6">cv. Goldsmith</strain>
    </source>
</reference>
<feature type="repeat" description="TPR" evidence="3">
    <location>
        <begin position="150"/>
        <end position="183"/>
    </location>
</feature>
<keyword evidence="6" id="KW-1185">Reference proteome</keyword>
<evidence type="ECO:0000256" key="2">
    <source>
        <dbReference type="ARBA" id="ARBA00022803"/>
    </source>
</evidence>
<evidence type="ECO:0000313" key="6">
    <source>
        <dbReference type="Proteomes" id="UP000230069"/>
    </source>
</evidence>
<sequence length="1167" mass="130973">MENKEEEEEEEESQKHYNLGVLLWKEEEREKAVEQFVISAKLNPNNGSAFRYLGHYYSKISIDKSRALKCYTRAVNLNPDDFEAGEALCDLLDEEGKRSLEIVLCRDTSEKSPKAFWAFRRLGYLQVEMKKWSEAVQSLQNAIRGYPSCADLWEVLGLAYQRLGMLTAALKSYARAIELADTNLSLRVFALVESGNLLLMLGNFRKGIEHFRLALEVVPQNAAANFGLASGLLGLSKECVSSGAFSWGALLLEEAASVAKATTCLIGNASCVWKLLGDIQIAYAKCLPWTYDDKSQSSINFEAFGVSIIAWKRKCLFSAVSASHSYQRALRLNPWQANIYIDIAISVDLIHSLEEEKQDQDAWKLPSKISLGGLLLEKDNSDFWVALGCLSRYTALKQHALIRSLQLDVSLAVAWAYLGKLYRKEGEKTLTMQAFDHARSIDPSLALPWAGMSANIDQPGGYTHAEAYESCLRAVQISPLAEFQIGLGKLAFLSGHLSSPQVFGAIRQAVQRSPHFSEVHNLNGLISEARSDYQSAVVAYKLARCATNISEGPATESHLFDISVNMVRALCLSGDALEAARECEDLQKEGMLDSMGLQIYAVSLWQLGKHEQALSVARLLAANVSTMDPLTAAASISLICKLLYHISGQESTMTSILRMPKDLLKNSKISFIVSALDALDHSNQLKQVVSSTRTSLTSYEEISGMHSLIALSKSMRNGTDQSLGSQSGIAHLRKFLHVYPNSSTLRNQLGYLLLCSKEWKDIHTAVRCIVIDPPGHPVQSRRSALEILGAAGMACSEIGTTYPGFSFPTCKDEFMHGAQIIQQLQRWLHQEPGNHNARYLLVLNLLQKAREERYPRHLCVMLERLVHGALSSKIYSENIVSFQYQKLQLLLCASEISFQSRDYVSCIDYATHASRLSVPDNVLFFVHLFLCRVYGSQGDITKLREEYTKCLYLKTGYPVGWIYLKFLESKYRLQVDFGTVDTNLKECLEEKSCPENKWTGIFEVVRCQNYIWDQNFLQAEEIMQSSLLAGSSESCLFLCYGAICLQLARMNWNSHILELAVKCLTKAQETSSTPLPFISVLLAQAQASLGSKAKWERSLRLEWYSWPPEMRPAELYFQMYLLARHQKTGLDSSSNSDQRSNRLILRAIHLNPSCSRYWKLLCKIRNE</sequence>
<dbReference type="InParanoid" id="A0A2G5C894"/>
<keyword evidence="1" id="KW-0677">Repeat</keyword>
<evidence type="ECO:0000256" key="1">
    <source>
        <dbReference type="ARBA" id="ARBA00022737"/>
    </source>
</evidence>
<feature type="domain" description="Rhodanese" evidence="4">
    <location>
        <begin position="74"/>
        <end position="141"/>
    </location>
</feature>
<evidence type="ECO:0000313" key="5">
    <source>
        <dbReference type="EMBL" id="PIA27465.1"/>
    </source>
</evidence>
<dbReference type="EMBL" id="KZ305094">
    <property type="protein sequence ID" value="PIA27465.1"/>
    <property type="molecule type" value="Genomic_DNA"/>
</dbReference>
<dbReference type="FunCoup" id="A0A2G5C894">
    <property type="interactions" value="2699"/>
</dbReference>
<dbReference type="InterPro" id="IPR039226">
    <property type="entry name" value="Ski3/TTC37"/>
</dbReference>
<dbReference type="PROSITE" id="PS50206">
    <property type="entry name" value="RHODANESE_3"/>
    <property type="match status" value="1"/>
</dbReference>
<name>A0A2G5C894_AQUCA</name>
<dbReference type="AlphaFoldDB" id="A0A2G5C894"/>
<dbReference type="GO" id="GO:0055087">
    <property type="term" value="C:Ski complex"/>
    <property type="evidence" value="ECO:0007669"/>
    <property type="project" value="InterPro"/>
</dbReference>
<dbReference type="PANTHER" id="PTHR15704">
    <property type="entry name" value="SUPERKILLER 3 PROTEIN-RELATED"/>
    <property type="match status" value="1"/>
</dbReference>
<organism evidence="5 6">
    <name type="scientific">Aquilegia coerulea</name>
    <name type="common">Rocky mountain columbine</name>
    <dbReference type="NCBI Taxonomy" id="218851"/>
    <lineage>
        <taxon>Eukaryota</taxon>
        <taxon>Viridiplantae</taxon>
        <taxon>Streptophyta</taxon>
        <taxon>Embryophyta</taxon>
        <taxon>Tracheophyta</taxon>
        <taxon>Spermatophyta</taxon>
        <taxon>Magnoliopsida</taxon>
        <taxon>Ranunculales</taxon>
        <taxon>Ranunculaceae</taxon>
        <taxon>Thalictroideae</taxon>
        <taxon>Aquilegia</taxon>
    </lineage>
</organism>
<dbReference type="STRING" id="218851.A0A2G5C894"/>
<feature type="repeat" description="TPR" evidence="3">
    <location>
        <begin position="188"/>
        <end position="221"/>
    </location>
</feature>
<dbReference type="Gene3D" id="1.25.40.10">
    <property type="entry name" value="Tetratricopeptide repeat domain"/>
    <property type="match status" value="4"/>
</dbReference>
<feature type="repeat" description="TPR" evidence="3">
    <location>
        <begin position="412"/>
        <end position="445"/>
    </location>
</feature>
<dbReference type="PANTHER" id="PTHR15704:SF7">
    <property type="entry name" value="SUPERKILLER COMPLEX PROTEIN 3"/>
    <property type="match status" value="1"/>
</dbReference>